<protein>
    <submittedName>
        <fullName evidence="2">Uncharacterized protein</fullName>
    </submittedName>
</protein>
<evidence type="ECO:0000313" key="3">
    <source>
        <dbReference type="Proteomes" id="UP000499080"/>
    </source>
</evidence>
<proteinExistence type="predicted"/>
<dbReference type="EMBL" id="BGPR01000279">
    <property type="protein sequence ID" value="GBM09996.1"/>
    <property type="molecule type" value="Genomic_DNA"/>
</dbReference>
<reference evidence="2 3" key="1">
    <citation type="journal article" date="2019" name="Sci. Rep.">
        <title>Orb-weaving spider Araneus ventricosus genome elucidates the spidroin gene catalogue.</title>
        <authorList>
            <person name="Kono N."/>
            <person name="Nakamura H."/>
            <person name="Ohtoshi R."/>
            <person name="Moran D.A.P."/>
            <person name="Shinohara A."/>
            <person name="Yoshida Y."/>
            <person name="Fujiwara M."/>
            <person name="Mori M."/>
            <person name="Tomita M."/>
            <person name="Arakawa K."/>
        </authorList>
    </citation>
    <scope>NUCLEOTIDE SEQUENCE [LARGE SCALE GENOMIC DNA]</scope>
</reference>
<dbReference type="AlphaFoldDB" id="A0A4Y2D1K1"/>
<gene>
    <name evidence="2" type="ORF">AVEN_23987_1</name>
</gene>
<dbReference type="Proteomes" id="UP000499080">
    <property type="component" value="Unassembled WGS sequence"/>
</dbReference>
<name>A0A4Y2D1K1_ARAVE</name>
<accession>A0A4Y2D1K1</accession>
<comment type="caution">
    <text evidence="2">The sequence shown here is derived from an EMBL/GenBank/DDBJ whole genome shotgun (WGS) entry which is preliminary data.</text>
</comment>
<keyword evidence="3" id="KW-1185">Reference proteome</keyword>
<feature type="region of interest" description="Disordered" evidence="1">
    <location>
        <begin position="1"/>
        <end position="22"/>
    </location>
</feature>
<evidence type="ECO:0000313" key="2">
    <source>
        <dbReference type="EMBL" id="GBM09996.1"/>
    </source>
</evidence>
<feature type="compositionally biased region" description="Polar residues" evidence="1">
    <location>
        <begin position="8"/>
        <end position="20"/>
    </location>
</feature>
<evidence type="ECO:0000256" key="1">
    <source>
        <dbReference type="SAM" id="MobiDB-lite"/>
    </source>
</evidence>
<organism evidence="2 3">
    <name type="scientific">Araneus ventricosus</name>
    <name type="common">Orbweaver spider</name>
    <name type="synonym">Epeira ventricosa</name>
    <dbReference type="NCBI Taxonomy" id="182803"/>
    <lineage>
        <taxon>Eukaryota</taxon>
        <taxon>Metazoa</taxon>
        <taxon>Ecdysozoa</taxon>
        <taxon>Arthropoda</taxon>
        <taxon>Chelicerata</taxon>
        <taxon>Arachnida</taxon>
        <taxon>Araneae</taxon>
        <taxon>Araneomorphae</taxon>
        <taxon>Entelegynae</taxon>
        <taxon>Araneoidea</taxon>
        <taxon>Araneidae</taxon>
        <taxon>Araneus</taxon>
    </lineage>
</organism>
<sequence length="101" mass="11498">MTRPTRIANFNSVAGQNGHATTPEKELRPIICDRPIKAKPTLFYPQNRTPSLTPVPVTRPVTERFDGQDTGILFKKKKNKINKKKEIYTLCTAQAFSLLHY</sequence>